<keyword evidence="4" id="KW-0602">Photosynthesis</keyword>
<dbReference type="PANTHER" id="PTHR34552">
    <property type="entry name" value="PHOTOSYSTEM II REACTION CENTER W PROTEIN, CHLOROPLASTIC"/>
    <property type="match status" value="1"/>
</dbReference>
<protein>
    <recommendedName>
        <fullName evidence="9">PSII 6.1 kDa protein</fullName>
    </recommendedName>
</protein>
<gene>
    <name evidence="10" type="ORF">A4U43_C10F18880</name>
</gene>
<evidence type="ECO:0000256" key="2">
    <source>
        <dbReference type="ARBA" id="ARBA00010395"/>
    </source>
</evidence>
<evidence type="ECO:0000256" key="1">
    <source>
        <dbReference type="ARBA" id="ARBA00004581"/>
    </source>
</evidence>
<keyword evidence="5" id="KW-0934">Plastid</keyword>
<keyword evidence="11" id="KW-1185">Reference proteome</keyword>
<keyword evidence="7" id="KW-0472">Membrane</keyword>
<evidence type="ECO:0000256" key="5">
    <source>
        <dbReference type="ARBA" id="ARBA00022640"/>
    </source>
</evidence>
<comment type="subcellular location">
    <subcellularLocation>
        <location evidence="1">Plastid</location>
        <location evidence="1">Chloroplast thylakoid membrane</location>
        <topology evidence="1">Single-pass membrane protein</topology>
    </subcellularLocation>
</comment>
<dbReference type="Gramene" id="ONK57322">
    <property type="protein sequence ID" value="ONK57322"/>
    <property type="gene ID" value="A4U43_C10F18880"/>
</dbReference>
<accession>A0A5P1E3U7</accession>
<keyword evidence="8" id="KW-0604">Photosystem II</keyword>
<keyword evidence="3" id="KW-0150">Chloroplast</keyword>
<dbReference type="PANTHER" id="PTHR34552:SF1">
    <property type="entry name" value="PHOTOSYSTEM II REACTION CENTER W PROTEIN, CHLOROPLASTIC"/>
    <property type="match status" value="1"/>
</dbReference>
<evidence type="ECO:0000313" key="11">
    <source>
        <dbReference type="Proteomes" id="UP000243459"/>
    </source>
</evidence>
<dbReference type="Pfam" id="PF07123">
    <property type="entry name" value="PsbW"/>
    <property type="match status" value="1"/>
</dbReference>
<dbReference type="GO" id="GO:0009523">
    <property type="term" value="C:photosystem II"/>
    <property type="evidence" value="ECO:0007669"/>
    <property type="project" value="UniProtKB-KW"/>
</dbReference>
<dbReference type="GO" id="GO:0009535">
    <property type="term" value="C:chloroplast thylakoid membrane"/>
    <property type="evidence" value="ECO:0007669"/>
    <property type="project" value="UniProtKB-SubCell"/>
</dbReference>
<dbReference type="GO" id="GO:0042549">
    <property type="term" value="P:photosystem II stabilization"/>
    <property type="evidence" value="ECO:0007669"/>
    <property type="project" value="TreeGrafter"/>
</dbReference>
<evidence type="ECO:0000256" key="3">
    <source>
        <dbReference type="ARBA" id="ARBA00022528"/>
    </source>
</evidence>
<name>A0A5P1E3U7_ASPOF</name>
<evidence type="ECO:0000256" key="8">
    <source>
        <dbReference type="ARBA" id="ARBA00023276"/>
    </source>
</evidence>
<comment type="similarity">
    <text evidence="2">Belongs to the psbW family.</text>
</comment>
<dbReference type="AlphaFoldDB" id="A0A5P1E3U7"/>
<evidence type="ECO:0000256" key="6">
    <source>
        <dbReference type="ARBA" id="ARBA00023078"/>
    </source>
</evidence>
<proteinExistence type="inferred from homology"/>
<keyword evidence="6" id="KW-0793">Thylakoid</keyword>
<evidence type="ECO:0000313" key="10">
    <source>
        <dbReference type="EMBL" id="ONK57322.1"/>
    </source>
</evidence>
<evidence type="ECO:0000256" key="9">
    <source>
        <dbReference type="ARBA" id="ARBA00031756"/>
    </source>
</evidence>
<dbReference type="InterPro" id="IPR009806">
    <property type="entry name" value="PSII_PsbW_class2"/>
</dbReference>
<evidence type="ECO:0000256" key="4">
    <source>
        <dbReference type="ARBA" id="ARBA00022531"/>
    </source>
</evidence>
<organism evidence="10 11">
    <name type="scientific">Asparagus officinalis</name>
    <name type="common">Garden asparagus</name>
    <dbReference type="NCBI Taxonomy" id="4686"/>
    <lineage>
        <taxon>Eukaryota</taxon>
        <taxon>Viridiplantae</taxon>
        <taxon>Streptophyta</taxon>
        <taxon>Embryophyta</taxon>
        <taxon>Tracheophyta</taxon>
        <taxon>Spermatophyta</taxon>
        <taxon>Magnoliopsida</taxon>
        <taxon>Liliopsida</taxon>
        <taxon>Asparagales</taxon>
        <taxon>Asparagaceae</taxon>
        <taxon>Asparagoideae</taxon>
        <taxon>Asparagus</taxon>
    </lineage>
</organism>
<dbReference type="EMBL" id="CM007390">
    <property type="protein sequence ID" value="ONK57322.1"/>
    <property type="molecule type" value="Genomic_DNA"/>
</dbReference>
<sequence>MASITASTLTPAADGTVAAKGSSASSSPVLGLPLIGMRGGRATCSSSSPTQAKRASPETCVGLAGFMGRVVQRARRLVEERLSTEGTGLRLSLGLSNNLLG</sequence>
<evidence type="ECO:0000256" key="7">
    <source>
        <dbReference type="ARBA" id="ARBA00023136"/>
    </source>
</evidence>
<dbReference type="Proteomes" id="UP000243459">
    <property type="component" value="Chromosome 10"/>
</dbReference>
<dbReference type="GO" id="GO:0015979">
    <property type="term" value="P:photosynthesis"/>
    <property type="evidence" value="ECO:0007669"/>
    <property type="project" value="UniProtKB-KW"/>
</dbReference>
<reference evidence="11" key="1">
    <citation type="journal article" date="2017" name="Nat. Commun.">
        <title>The asparagus genome sheds light on the origin and evolution of a young Y chromosome.</title>
        <authorList>
            <person name="Harkess A."/>
            <person name="Zhou J."/>
            <person name="Xu C."/>
            <person name="Bowers J.E."/>
            <person name="Van der Hulst R."/>
            <person name="Ayyampalayam S."/>
            <person name="Mercati F."/>
            <person name="Riccardi P."/>
            <person name="McKain M.R."/>
            <person name="Kakrana A."/>
            <person name="Tang H."/>
            <person name="Ray J."/>
            <person name="Groenendijk J."/>
            <person name="Arikit S."/>
            <person name="Mathioni S.M."/>
            <person name="Nakano M."/>
            <person name="Shan H."/>
            <person name="Telgmann-Rauber A."/>
            <person name="Kanno A."/>
            <person name="Yue Z."/>
            <person name="Chen H."/>
            <person name="Li W."/>
            <person name="Chen Y."/>
            <person name="Xu X."/>
            <person name="Zhang Y."/>
            <person name="Luo S."/>
            <person name="Chen H."/>
            <person name="Gao J."/>
            <person name="Mao Z."/>
            <person name="Pires J.C."/>
            <person name="Luo M."/>
            <person name="Kudrna D."/>
            <person name="Wing R.A."/>
            <person name="Meyers B.C."/>
            <person name="Yi K."/>
            <person name="Kong H."/>
            <person name="Lavrijsen P."/>
            <person name="Sunseri F."/>
            <person name="Falavigna A."/>
            <person name="Ye Y."/>
            <person name="Leebens-Mack J.H."/>
            <person name="Chen G."/>
        </authorList>
    </citation>
    <scope>NUCLEOTIDE SEQUENCE [LARGE SCALE GENOMIC DNA]</scope>
    <source>
        <strain evidence="11">cv. DH0086</strain>
    </source>
</reference>